<dbReference type="VEuPathDB" id="FungiDB:CC1G_14032"/>
<name>D6RKU6_COPC7</name>
<evidence type="ECO:0000313" key="3">
    <source>
        <dbReference type="Proteomes" id="UP000001861"/>
    </source>
</evidence>
<evidence type="ECO:0000256" key="1">
    <source>
        <dbReference type="SAM" id="MobiDB-lite"/>
    </source>
</evidence>
<proteinExistence type="predicted"/>
<keyword evidence="3" id="KW-1185">Reference proteome</keyword>
<dbReference type="HOGENOM" id="CLU_1015700_0_0_1"/>
<gene>
    <name evidence="2" type="ORF">CC1G_14032</name>
</gene>
<organism evidence="2 3">
    <name type="scientific">Coprinopsis cinerea (strain Okayama-7 / 130 / ATCC MYA-4618 / FGSC 9003)</name>
    <name type="common">Inky cap fungus</name>
    <name type="synonym">Hormographiella aspergillata</name>
    <dbReference type="NCBI Taxonomy" id="240176"/>
    <lineage>
        <taxon>Eukaryota</taxon>
        <taxon>Fungi</taxon>
        <taxon>Dikarya</taxon>
        <taxon>Basidiomycota</taxon>
        <taxon>Agaricomycotina</taxon>
        <taxon>Agaricomycetes</taxon>
        <taxon>Agaricomycetidae</taxon>
        <taxon>Agaricales</taxon>
        <taxon>Agaricineae</taxon>
        <taxon>Psathyrellaceae</taxon>
        <taxon>Coprinopsis</taxon>
    </lineage>
</organism>
<sequence>MSVKGITKMPSLEFHPMVPRTPKTPARSVFTFEGQTCVTPMSAAFDHDIPPRPGAPTPLAAMFGGSVYDAAGQSTPLGFPSKFPSVKREEDDPELIFAARSKNKSVTQPSRLVAALGLRARQFESNSENSDSDDDLFFDASGSGNDSLFGELELDDEAWSSDGVYGSDYENELEEDDEKDYVSGHYSENEGELSTVLEDAEEEDSEGLKDDPELAPDASLETVKEDCIGGVSEPSKEKADERTAQDTEYESPHERIHTPDSILDGVVLKSLPRD</sequence>
<dbReference type="EMBL" id="AACS02000002">
    <property type="protein sequence ID" value="EFI28500.1"/>
    <property type="molecule type" value="Genomic_DNA"/>
</dbReference>
<feature type="region of interest" description="Disordered" evidence="1">
    <location>
        <begin position="159"/>
        <end position="274"/>
    </location>
</feature>
<feature type="compositionally biased region" description="Basic and acidic residues" evidence="1">
    <location>
        <begin position="234"/>
        <end position="258"/>
    </location>
</feature>
<evidence type="ECO:0000313" key="2">
    <source>
        <dbReference type="EMBL" id="EFI28500.1"/>
    </source>
</evidence>
<dbReference type="GeneID" id="9379337"/>
<dbReference type="Proteomes" id="UP000001861">
    <property type="component" value="Unassembled WGS sequence"/>
</dbReference>
<feature type="compositionally biased region" description="Acidic residues" evidence="1">
    <location>
        <begin position="169"/>
        <end position="179"/>
    </location>
</feature>
<dbReference type="AlphaFoldDB" id="D6RKU6"/>
<dbReference type="OrthoDB" id="10655911at2759"/>
<dbReference type="InParanoid" id="D6RKU6"/>
<comment type="caution">
    <text evidence="2">The sequence shown here is derived from an EMBL/GenBank/DDBJ whole genome shotgun (WGS) entry which is preliminary data.</text>
</comment>
<accession>D6RKU6</accession>
<reference evidence="2 3" key="1">
    <citation type="journal article" date="2010" name="Proc. Natl. Acad. Sci. U.S.A.">
        <title>Insights into evolution of multicellular fungi from the assembled chromosomes of the mushroom Coprinopsis cinerea (Coprinus cinereus).</title>
        <authorList>
            <person name="Stajich J.E."/>
            <person name="Wilke S.K."/>
            <person name="Ahren D."/>
            <person name="Au C.H."/>
            <person name="Birren B.W."/>
            <person name="Borodovsky M."/>
            <person name="Burns C."/>
            <person name="Canback B."/>
            <person name="Casselton L.A."/>
            <person name="Cheng C.K."/>
            <person name="Deng J."/>
            <person name="Dietrich F.S."/>
            <person name="Fargo D.C."/>
            <person name="Farman M.L."/>
            <person name="Gathman A.C."/>
            <person name="Goldberg J."/>
            <person name="Guigo R."/>
            <person name="Hoegger P.J."/>
            <person name="Hooker J.B."/>
            <person name="Huggins A."/>
            <person name="James T.Y."/>
            <person name="Kamada T."/>
            <person name="Kilaru S."/>
            <person name="Kodira C."/>
            <person name="Kues U."/>
            <person name="Kupfer D."/>
            <person name="Kwan H.S."/>
            <person name="Lomsadze A."/>
            <person name="Li W."/>
            <person name="Lilly W.W."/>
            <person name="Ma L.J."/>
            <person name="Mackey A.J."/>
            <person name="Manning G."/>
            <person name="Martin F."/>
            <person name="Muraguchi H."/>
            <person name="Natvig D.O."/>
            <person name="Palmerini H."/>
            <person name="Ramesh M.A."/>
            <person name="Rehmeyer C.J."/>
            <person name="Roe B.A."/>
            <person name="Shenoy N."/>
            <person name="Stanke M."/>
            <person name="Ter-Hovhannisyan V."/>
            <person name="Tunlid A."/>
            <person name="Velagapudi R."/>
            <person name="Vision T.J."/>
            <person name="Zeng Q."/>
            <person name="Zolan M.E."/>
            <person name="Pukkila P.J."/>
        </authorList>
    </citation>
    <scope>NUCLEOTIDE SEQUENCE [LARGE SCALE GENOMIC DNA]</scope>
    <source>
        <strain evidence="3">Okayama-7 / 130 / ATCC MYA-4618 / FGSC 9003</strain>
    </source>
</reference>
<protein>
    <submittedName>
        <fullName evidence="2">Uncharacterized protein</fullName>
    </submittedName>
</protein>
<dbReference type="RefSeq" id="XP_002911994.1">
    <property type="nucleotide sequence ID" value="XM_002911948.1"/>
</dbReference>
<dbReference type="KEGG" id="cci:CC1G_14032"/>